<name>A0A3E1KD88_9GAMM</name>
<keyword evidence="11" id="KW-1185">Reference proteome</keyword>
<evidence type="ECO:0000259" key="9">
    <source>
        <dbReference type="Pfam" id="PF00999"/>
    </source>
</evidence>
<keyword evidence="2" id="KW-0813">Transport</keyword>
<evidence type="ECO:0000313" key="10">
    <source>
        <dbReference type="EMBL" id="RFF33032.1"/>
    </source>
</evidence>
<evidence type="ECO:0000256" key="5">
    <source>
        <dbReference type="ARBA" id="ARBA00023065"/>
    </source>
</evidence>
<dbReference type="GO" id="GO:0015297">
    <property type="term" value="F:antiporter activity"/>
    <property type="evidence" value="ECO:0007669"/>
    <property type="project" value="UniProtKB-KW"/>
</dbReference>
<feature type="transmembrane region" description="Helical" evidence="8">
    <location>
        <begin position="36"/>
        <end position="56"/>
    </location>
</feature>
<dbReference type="RefSeq" id="WP_116649118.1">
    <property type="nucleotide sequence ID" value="NZ_QUZK01000002.1"/>
</dbReference>
<reference evidence="10 11" key="1">
    <citation type="submission" date="2018-08" db="EMBL/GenBank/DDBJ databases">
        <title>Wenzhouxiangella salilacus sp. nov., a novel bacterium isolated from a saline lake in Xinjiang Province, China.</title>
        <authorList>
            <person name="Han S."/>
        </authorList>
    </citation>
    <scope>NUCLEOTIDE SEQUENCE [LARGE SCALE GENOMIC DNA]</scope>
    <source>
        <strain evidence="10 11">XDB06</strain>
    </source>
</reference>
<feature type="domain" description="Cation/H+ exchanger transmembrane" evidence="9">
    <location>
        <begin position="18"/>
        <end position="374"/>
    </location>
</feature>
<feature type="transmembrane region" description="Helical" evidence="8">
    <location>
        <begin position="276"/>
        <end position="303"/>
    </location>
</feature>
<dbReference type="Proteomes" id="UP000260351">
    <property type="component" value="Unassembled WGS sequence"/>
</dbReference>
<dbReference type="InterPro" id="IPR038770">
    <property type="entry name" value="Na+/solute_symporter_sf"/>
</dbReference>
<keyword evidence="2" id="KW-0050">Antiport</keyword>
<comment type="caution">
    <text evidence="10">The sequence shown here is derived from an EMBL/GenBank/DDBJ whole genome shotgun (WGS) entry which is preliminary data.</text>
</comment>
<feature type="compositionally biased region" description="Acidic residues" evidence="7">
    <location>
        <begin position="399"/>
        <end position="409"/>
    </location>
</feature>
<dbReference type="Gene3D" id="1.20.1530.20">
    <property type="match status" value="1"/>
</dbReference>
<evidence type="ECO:0000256" key="8">
    <source>
        <dbReference type="SAM" id="Phobius"/>
    </source>
</evidence>
<keyword evidence="5" id="KW-0406">Ion transport</keyword>
<feature type="transmembrane region" description="Helical" evidence="8">
    <location>
        <begin position="310"/>
        <end position="327"/>
    </location>
</feature>
<feature type="transmembrane region" description="Helical" evidence="8">
    <location>
        <begin position="228"/>
        <end position="256"/>
    </location>
</feature>
<dbReference type="GO" id="GO:1902600">
    <property type="term" value="P:proton transmembrane transport"/>
    <property type="evidence" value="ECO:0007669"/>
    <property type="project" value="InterPro"/>
</dbReference>
<feature type="transmembrane region" description="Helical" evidence="8">
    <location>
        <begin position="6"/>
        <end position="24"/>
    </location>
</feature>
<dbReference type="GO" id="GO:0016020">
    <property type="term" value="C:membrane"/>
    <property type="evidence" value="ECO:0007669"/>
    <property type="project" value="UniProtKB-SubCell"/>
</dbReference>
<accession>A0A3E1KD88</accession>
<evidence type="ECO:0000256" key="4">
    <source>
        <dbReference type="ARBA" id="ARBA00022989"/>
    </source>
</evidence>
<keyword evidence="4 8" id="KW-1133">Transmembrane helix</keyword>
<dbReference type="PANTHER" id="PTHR43021">
    <property type="entry name" value="NA(+)/H(+) ANTIPORTER-RELATED"/>
    <property type="match status" value="1"/>
</dbReference>
<keyword evidence="3 8" id="KW-0812">Transmembrane</keyword>
<dbReference type="OrthoDB" id="9778229at2"/>
<dbReference type="InterPro" id="IPR006153">
    <property type="entry name" value="Cation/H_exchanger_TM"/>
</dbReference>
<evidence type="ECO:0000256" key="1">
    <source>
        <dbReference type="ARBA" id="ARBA00004141"/>
    </source>
</evidence>
<organism evidence="10 11">
    <name type="scientific">Wenzhouxiangella sediminis</name>
    <dbReference type="NCBI Taxonomy" id="1792836"/>
    <lineage>
        <taxon>Bacteria</taxon>
        <taxon>Pseudomonadati</taxon>
        <taxon>Pseudomonadota</taxon>
        <taxon>Gammaproteobacteria</taxon>
        <taxon>Chromatiales</taxon>
        <taxon>Wenzhouxiangellaceae</taxon>
        <taxon>Wenzhouxiangella</taxon>
    </lineage>
</organism>
<feature type="transmembrane region" description="Helical" evidence="8">
    <location>
        <begin position="359"/>
        <end position="378"/>
    </location>
</feature>
<proteinExistence type="predicted"/>
<feature type="transmembrane region" description="Helical" evidence="8">
    <location>
        <begin position="94"/>
        <end position="116"/>
    </location>
</feature>
<evidence type="ECO:0000256" key="3">
    <source>
        <dbReference type="ARBA" id="ARBA00022692"/>
    </source>
</evidence>
<evidence type="ECO:0000313" key="11">
    <source>
        <dbReference type="Proteomes" id="UP000260351"/>
    </source>
</evidence>
<dbReference type="AlphaFoldDB" id="A0A3E1KD88"/>
<evidence type="ECO:0000256" key="6">
    <source>
        <dbReference type="ARBA" id="ARBA00023136"/>
    </source>
</evidence>
<dbReference type="Pfam" id="PF00999">
    <property type="entry name" value="Na_H_Exchanger"/>
    <property type="match status" value="1"/>
</dbReference>
<gene>
    <name evidence="10" type="ORF">DZC52_00270</name>
</gene>
<evidence type="ECO:0000256" key="2">
    <source>
        <dbReference type="ARBA" id="ARBA00022449"/>
    </source>
</evidence>
<comment type="subcellular location">
    <subcellularLocation>
        <location evidence="1">Membrane</location>
        <topology evidence="1">Multi-pass membrane protein</topology>
    </subcellularLocation>
</comment>
<keyword evidence="6 8" id="KW-0472">Membrane</keyword>
<evidence type="ECO:0000256" key="7">
    <source>
        <dbReference type="SAM" id="MobiDB-lite"/>
    </source>
</evidence>
<feature type="transmembrane region" description="Helical" evidence="8">
    <location>
        <begin position="154"/>
        <end position="177"/>
    </location>
</feature>
<feature type="region of interest" description="Disordered" evidence="7">
    <location>
        <begin position="388"/>
        <end position="409"/>
    </location>
</feature>
<feature type="transmembrane region" description="Helical" evidence="8">
    <location>
        <begin position="333"/>
        <end position="352"/>
    </location>
</feature>
<sequence length="409" mass="42905">MEEPVTQAQTLITLGALLLGGLAVETVGRRLPVPRVTLLLIFGYLIGPDMAGFLDASEAKRWFEPMTTIALVMVGFLIGEKFHPERMRAWGRTALVVSLVQAVATAAVTTFGLMLLGIEPAVALLLGGVACATAPAATFDVVREESAAGPLTDTLLGVVAFDDAWALLIFSLAAAAVAVMTGMGEGNGFLFHAVREVGGAVLLGGVLGLLAGLLTQRIRPGEPTLLEALGIVLLTAGLATLWNLSFILAAITMGAVMTNVARHHQRAFHEIEHIEWPFLLLFFVLAGASLHVDVLLGVGVLGFAYVALRVVGKIGGGVLGVALAGGSPTLRRWLGPALLPQAGIALGLALIIEQRFPEIDGYLLTMVIAATVIFEIFGPPCTRLALRRSGEAGQARPEDEGEDETPYSP</sequence>
<dbReference type="PANTHER" id="PTHR43021:SF2">
    <property type="entry name" value="CATION_H+ EXCHANGER DOMAIN-CONTAINING PROTEIN"/>
    <property type="match status" value="1"/>
</dbReference>
<dbReference type="EMBL" id="QUZK01000002">
    <property type="protein sequence ID" value="RFF33032.1"/>
    <property type="molecule type" value="Genomic_DNA"/>
</dbReference>
<feature type="transmembrane region" description="Helical" evidence="8">
    <location>
        <begin position="62"/>
        <end position="82"/>
    </location>
</feature>
<protein>
    <submittedName>
        <fullName evidence="10">Cation:proton antiporter</fullName>
    </submittedName>
</protein>
<feature type="transmembrane region" description="Helical" evidence="8">
    <location>
        <begin position="197"/>
        <end position="216"/>
    </location>
</feature>